<accession>A0AAE0JFN3</accession>
<dbReference type="PANTHER" id="PTHR42031:SF1">
    <property type="entry name" value="KEY LIME PATHOGENICITY PROTEIN"/>
    <property type="match status" value="1"/>
</dbReference>
<evidence type="ECO:0000259" key="1">
    <source>
        <dbReference type="Pfam" id="PF25438"/>
    </source>
</evidence>
<dbReference type="Proteomes" id="UP001278500">
    <property type="component" value="Unassembled WGS sequence"/>
</dbReference>
<dbReference type="EMBL" id="JAUEPP010000004">
    <property type="protein sequence ID" value="KAK3345103.1"/>
    <property type="molecule type" value="Genomic_DNA"/>
</dbReference>
<dbReference type="RefSeq" id="XP_062681716.1">
    <property type="nucleotide sequence ID" value="XM_062830559.1"/>
</dbReference>
<protein>
    <recommendedName>
        <fullName evidence="1">DUF7896 domain-containing protein</fullName>
    </recommendedName>
</protein>
<comment type="caution">
    <text evidence="2">The sequence shown here is derived from an EMBL/GenBank/DDBJ whole genome shotgun (WGS) entry which is preliminary data.</text>
</comment>
<organism evidence="2 3">
    <name type="scientific">Neurospora tetraspora</name>
    <dbReference type="NCBI Taxonomy" id="94610"/>
    <lineage>
        <taxon>Eukaryota</taxon>
        <taxon>Fungi</taxon>
        <taxon>Dikarya</taxon>
        <taxon>Ascomycota</taxon>
        <taxon>Pezizomycotina</taxon>
        <taxon>Sordariomycetes</taxon>
        <taxon>Sordariomycetidae</taxon>
        <taxon>Sordariales</taxon>
        <taxon>Sordariaceae</taxon>
        <taxon>Neurospora</taxon>
    </lineage>
</organism>
<evidence type="ECO:0000313" key="2">
    <source>
        <dbReference type="EMBL" id="KAK3345103.1"/>
    </source>
</evidence>
<proteinExistence type="predicted"/>
<dbReference type="AlphaFoldDB" id="A0AAE0JFN3"/>
<dbReference type="PANTHER" id="PTHR42031">
    <property type="entry name" value="KEY LIME PATHOGENICITY PROTEIN"/>
    <property type="match status" value="1"/>
</dbReference>
<sequence>MSSDWELTPQAFGNHLAKHLEELSLLVLLPTTANERKGKATTGLADFNPSGTDMNLVVTEVEDKSELTRPQCPQCDRRPDGFNSVKDLGSHMVAIHRRKIKWVCSEPDLDSIPDSVRPTKLLADCRQCSNKKQYGAYYNAAAHLRRVHFSKLKRYNEVSNSVEHTIAQFIAFEYVDDADDSAMAGTGALSILAEDDLAGIGHYNDGFEYPQYVEQPTTSPSFWYADTLSPSAISSAFSLPDSSDPQVSYDPYLWMQDPVLTSFGNPEIDAPASILFNNTPPRRRQAASVTTYGSATVSSTSGIALSTSSYSYETAPSEVSMDHVMTGVELNPTKENTDAELAQNPELTWAQRPPHS</sequence>
<reference evidence="2" key="2">
    <citation type="submission" date="2023-06" db="EMBL/GenBank/DDBJ databases">
        <authorList>
            <consortium name="Lawrence Berkeley National Laboratory"/>
            <person name="Haridas S."/>
            <person name="Hensen N."/>
            <person name="Bonometti L."/>
            <person name="Westerberg I."/>
            <person name="Brannstrom I.O."/>
            <person name="Guillou S."/>
            <person name="Cros-Aarteil S."/>
            <person name="Calhoun S."/>
            <person name="Kuo A."/>
            <person name="Mondo S."/>
            <person name="Pangilinan J."/>
            <person name="Riley R."/>
            <person name="Labutti K."/>
            <person name="Andreopoulos B."/>
            <person name="Lipzen A."/>
            <person name="Chen C."/>
            <person name="Yanf M."/>
            <person name="Daum C."/>
            <person name="Ng V."/>
            <person name="Clum A."/>
            <person name="Steindorff A."/>
            <person name="Ohm R."/>
            <person name="Martin F."/>
            <person name="Silar P."/>
            <person name="Natvig D."/>
            <person name="Lalanne C."/>
            <person name="Gautier V."/>
            <person name="Ament-Velasquez S.L."/>
            <person name="Kruys A."/>
            <person name="Hutchinson M.I."/>
            <person name="Powell A.J."/>
            <person name="Barry K."/>
            <person name="Miller A.N."/>
            <person name="Grigoriev I.V."/>
            <person name="Debuchy R."/>
            <person name="Gladieux P."/>
            <person name="Thoren M.H."/>
            <person name="Johannesson H."/>
        </authorList>
    </citation>
    <scope>NUCLEOTIDE SEQUENCE</scope>
    <source>
        <strain evidence="2">CBS 560.94</strain>
    </source>
</reference>
<dbReference type="GeneID" id="87867713"/>
<gene>
    <name evidence="2" type="ORF">B0H65DRAFT_573788</name>
</gene>
<dbReference type="Pfam" id="PF25438">
    <property type="entry name" value="DUF7896"/>
    <property type="match status" value="1"/>
</dbReference>
<name>A0AAE0JFN3_9PEZI</name>
<feature type="domain" description="DUF7896" evidence="1">
    <location>
        <begin position="101"/>
        <end position="154"/>
    </location>
</feature>
<evidence type="ECO:0000313" key="3">
    <source>
        <dbReference type="Proteomes" id="UP001278500"/>
    </source>
</evidence>
<reference evidence="2" key="1">
    <citation type="journal article" date="2023" name="Mol. Phylogenet. Evol.">
        <title>Genome-scale phylogeny and comparative genomics of the fungal order Sordariales.</title>
        <authorList>
            <person name="Hensen N."/>
            <person name="Bonometti L."/>
            <person name="Westerberg I."/>
            <person name="Brannstrom I.O."/>
            <person name="Guillou S."/>
            <person name="Cros-Aarteil S."/>
            <person name="Calhoun S."/>
            <person name="Haridas S."/>
            <person name="Kuo A."/>
            <person name="Mondo S."/>
            <person name="Pangilinan J."/>
            <person name="Riley R."/>
            <person name="LaButti K."/>
            <person name="Andreopoulos B."/>
            <person name="Lipzen A."/>
            <person name="Chen C."/>
            <person name="Yan M."/>
            <person name="Daum C."/>
            <person name="Ng V."/>
            <person name="Clum A."/>
            <person name="Steindorff A."/>
            <person name="Ohm R.A."/>
            <person name="Martin F."/>
            <person name="Silar P."/>
            <person name="Natvig D.O."/>
            <person name="Lalanne C."/>
            <person name="Gautier V."/>
            <person name="Ament-Velasquez S.L."/>
            <person name="Kruys A."/>
            <person name="Hutchinson M.I."/>
            <person name="Powell A.J."/>
            <person name="Barry K."/>
            <person name="Miller A.N."/>
            <person name="Grigoriev I.V."/>
            <person name="Debuchy R."/>
            <person name="Gladieux P."/>
            <person name="Hiltunen Thoren M."/>
            <person name="Johannesson H."/>
        </authorList>
    </citation>
    <scope>NUCLEOTIDE SEQUENCE</scope>
    <source>
        <strain evidence="2">CBS 560.94</strain>
    </source>
</reference>
<dbReference type="InterPro" id="IPR057218">
    <property type="entry name" value="DUF7896"/>
</dbReference>
<keyword evidence="3" id="KW-1185">Reference proteome</keyword>